<dbReference type="InterPro" id="IPR057670">
    <property type="entry name" value="SH3_retrovirus"/>
</dbReference>
<protein>
    <recommendedName>
        <fullName evidence="4">Integrase catalytic domain-containing protein</fullName>
    </recommendedName>
</protein>
<dbReference type="Pfam" id="PF13976">
    <property type="entry name" value="gag_pre-integrs"/>
    <property type="match status" value="1"/>
</dbReference>
<name>A0A2N9FRN9_FAGSY</name>
<evidence type="ECO:0000313" key="5">
    <source>
        <dbReference type="EMBL" id="SPC89795.1"/>
    </source>
</evidence>
<dbReference type="PANTHER" id="PTHR42648">
    <property type="entry name" value="TRANSPOSASE, PUTATIVE-RELATED"/>
    <property type="match status" value="1"/>
</dbReference>
<dbReference type="InterPro" id="IPR039537">
    <property type="entry name" value="Retrotran_Ty1/copia-like"/>
</dbReference>
<gene>
    <name evidence="5" type="ORF">FSB_LOCUS17677</name>
</gene>
<reference evidence="5" key="1">
    <citation type="submission" date="2018-02" db="EMBL/GenBank/DDBJ databases">
        <authorList>
            <person name="Cohen D.B."/>
            <person name="Kent A.D."/>
        </authorList>
    </citation>
    <scope>NUCLEOTIDE SEQUENCE</scope>
</reference>
<dbReference type="EMBL" id="OIVN01001097">
    <property type="protein sequence ID" value="SPC89795.1"/>
    <property type="molecule type" value="Genomic_DNA"/>
</dbReference>
<evidence type="ECO:0000256" key="1">
    <source>
        <dbReference type="ARBA" id="ARBA00022723"/>
    </source>
</evidence>
<evidence type="ECO:0000256" key="2">
    <source>
        <dbReference type="ARBA" id="ARBA00022801"/>
    </source>
</evidence>
<keyword evidence="2" id="KW-0378">Hydrolase</keyword>
<feature type="compositionally biased region" description="Basic residues" evidence="3">
    <location>
        <begin position="491"/>
        <end position="500"/>
    </location>
</feature>
<dbReference type="GO" id="GO:0016787">
    <property type="term" value="F:hydrolase activity"/>
    <property type="evidence" value="ECO:0007669"/>
    <property type="project" value="UniProtKB-KW"/>
</dbReference>
<feature type="region of interest" description="Disordered" evidence="3">
    <location>
        <begin position="464"/>
        <end position="533"/>
    </location>
</feature>
<dbReference type="GO" id="GO:0015074">
    <property type="term" value="P:DNA integration"/>
    <property type="evidence" value="ECO:0007669"/>
    <property type="project" value="InterPro"/>
</dbReference>
<dbReference type="AlphaFoldDB" id="A0A2N9FRN9"/>
<dbReference type="InterPro" id="IPR025724">
    <property type="entry name" value="GAG-pre-integrase_dom"/>
</dbReference>
<dbReference type="SUPFAM" id="SSF53098">
    <property type="entry name" value="Ribonuclease H-like"/>
    <property type="match status" value="1"/>
</dbReference>
<dbReference type="PANTHER" id="PTHR42648:SF27">
    <property type="entry name" value="RNA-DIRECTED DNA POLYMERASE"/>
    <property type="match status" value="1"/>
</dbReference>
<dbReference type="Pfam" id="PF07727">
    <property type="entry name" value="RVT_2"/>
    <property type="match status" value="1"/>
</dbReference>
<keyword evidence="1" id="KW-0479">Metal-binding</keyword>
<dbReference type="PROSITE" id="PS50994">
    <property type="entry name" value="INTEGRASE"/>
    <property type="match status" value="1"/>
</dbReference>
<dbReference type="InterPro" id="IPR036397">
    <property type="entry name" value="RNaseH_sf"/>
</dbReference>
<dbReference type="InterPro" id="IPR012337">
    <property type="entry name" value="RNaseH-like_sf"/>
</dbReference>
<dbReference type="Pfam" id="PF25597">
    <property type="entry name" value="SH3_retrovirus"/>
    <property type="match status" value="1"/>
</dbReference>
<dbReference type="InterPro" id="IPR013103">
    <property type="entry name" value="RVT_2"/>
</dbReference>
<proteinExistence type="predicted"/>
<accession>A0A2N9FRN9</accession>
<dbReference type="InterPro" id="IPR001584">
    <property type="entry name" value="Integrase_cat-core"/>
</dbReference>
<sequence length="810" mass="92305">MASKGIVADLNKGEKLDGDNYDIWHRKIQYVLNEQEVLETLTHSLSAPEQGDTKQHTRDLAAFKSPSSDLSLPSSWETMSQNMTHNENIKSFDDVARHLELEAERLEAAKPNGSVYMAETNSHRASRPKRKSPDYTPGQVSVVWHARLGHIGQERMARLAREGLIGNLAKVTLPTCEHCLVGKSKRKPFGKANRASFPLQLIHSDICGPMNVRVRHGGSYFITFIDDFTRYGHVYLISHKSEALDCFRRYVSLVENQLDKSIKALKTDRGREYLSKQFKELCDEKGIMRQLTMPRTPQQNGVAERRNRTLLEMVWSIMAQGNLPISYWGDAILTAAYILNRVPSKLVPSTPYELWTGKKPDLSNLRPWGSASFVHDTSRKYGKLGLREKKCIFIRYSEHSKGYVLIGEQPNGSVTEVESRDVDFIENEFPSRGEVDKDLTLYEMMDPNEGVPSSLVENHEEILETPRDSGSDLQPSGSAPLEEDSQQPQPRRSKRGSVPRRRFEIEGEAFMVSSQDDEEPRTVQEALSSSTSDKWMKAMDDEMESMRTNQVWDLVDLPLGQKAIENKWVLKIKRKADGSIERYKARLVAKGYTQKEGVDYKETFSPAVRFASVRLILAIVANLNLELYQMDIKTTFLNGELDEEIYMDQPVDFVAKGQERKVLSDLDEHKSTSGYAFLLNNGAISWSSKKQPCIALSTMEVEYVACSVAVQEAVWLRRFFHHLEFVKDTSDPVTIHCDSTATLTYAKDPKYHGKTKHIDIRYHYIRDMVKHKEVVLKHISTTRMIADPLTKPIGRDTFQAHVRSLGLRRL</sequence>
<dbReference type="GO" id="GO:0003676">
    <property type="term" value="F:nucleic acid binding"/>
    <property type="evidence" value="ECO:0007669"/>
    <property type="project" value="InterPro"/>
</dbReference>
<evidence type="ECO:0000259" key="4">
    <source>
        <dbReference type="PROSITE" id="PS50994"/>
    </source>
</evidence>
<dbReference type="GO" id="GO:0046872">
    <property type="term" value="F:metal ion binding"/>
    <property type="evidence" value="ECO:0007669"/>
    <property type="project" value="UniProtKB-KW"/>
</dbReference>
<dbReference type="Pfam" id="PF00665">
    <property type="entry name" value="rve"/>
    <property type="match status" value="1"/>
</dbReference>
<dbReference type="Gene3D" id="3.30.420.10">
    <property type="entry name" value="Ribonuclease H-like superfamily/Ribonuclease H"/>
    <property type="match status" value="1"/>
</dbReference>
<dbReference type="CDD" id="cd09272">
    <property type="entry name" value="RNase_HI_RT_Ty1"/>
    <property type="match status" value="1"/>
</dbReference>
<feature type="domain" description="Integrase catalytic" evidence="4">
    <location>
        <begin position="194"/>
        <end position="359"/>
    </location>
</feature>
<organism evidence="5">
    <name type="scientific">Fagus sylvatica</name>
    <name type="common">Beechnut</name>
    <dbReference type="NCBI Taxonomy" id="28930"/>
    <lineage>
        <taxon>Eukaryota</taxon>
        <taxon>Viridiplantae</taxon>
        <taxon>Streptophyta</taxon>
        <taxon>Embryophyta</taxon>
        <taxon>Tracheophyta</taxon>
        <taxon>Spermatophyta</taxon>
        <taxon>Magnoliopsida</taxon>
        <taxon>eudicotyledons</taxon>
        <taxon>Gunneridae</taxon>
        <taxon>Pentapetalae</taxon>
        <taxon>rosids</taxon>
        <taxon>fabids</taxon>
        <taxon>Fagales</taxon>
        <taxon>Fagaceae</taxon>
        <taxon>Fagus</taxon>
    </lineage>
</organism>
<evidence type="ECO:0000256" key="3">
    <source>
        <dbReference type="SAM" id="MobiDB-lite"/>
    </source>
</evidence>